<dbReference type="InterPro" id="IPR027244">
    <property type="entry name" value="IML1"/>
</dbReference>
<protein>
    <submittedName>
        <fullName evidence="2">Uncharacterized protein</fullName>
    </submittedName>
</protein>
<feature type="compositionally biased region" description="Polar residues" evidence="1">
    <location>
        <begin position="82"/>
        <end position="105"/>
    </location>
</feature>
<reference evidence="3" key="1">
    <citation type="journal article" date="2010" name="Genome Biol.">
        <title>Genome sequence of the necrotrophic plant pathogen Pythium ultimum reveals original pathogenicity mechanisms and effector repertoire.</title>
        <authorList>
            <person name="Levesque C.A."/>
            <person name="Brouwer H."/>
            <person name="Cano L."/>
            <person name="Hamilton J.P."/>
            <person name="Holt C."/>
            <person name="Huitema E."/>
            <person name="Raffaele S."/>
            <person name="Robideau G.P."/>
            <person name="Thines M."/>
            <person name="Win J."/>
            <person name="Zerillo M.M."/>
            <person name="Beakes G.W."/>
            <person name="Boore J.L."/>
            <person name="Busam D."/>
            <person name="Dumas B."/>
            <person name="Ferriera S."/>
            <person name="Fuerstenberg S.I."/>
            <person name="Gachon C.M."/>
            <person name="Gaulin E."/>
            <person name="Govers F."/>
            <person name="Grenville-Briggs L."/>
            <person name="Horner N."/>
            <person name="Hostetler J."/>
            <person name="Jiang R.H."/>
            <person name="Johnson J."/>
            <person name="Krajaejun T."/>
            <person name="Lin H."/>
            <person name="Meijer H.J."/>
            <person name="Moore B."/>
            <person name="Morris P."/>
            <person name="Phuntmart V."/>
            <person name="Puiu D."/>
            <person name="Shetty J."/>
            <person name="Stajich J.E."/>
            <person name="Tripathy S."/>
            <person name="Wawra S."/>
            <person name="van West P."/>
            <person name="Whitty B.R."/>
            <person name="Coutinho P.M."/>
            <person name="Henrissat B."/>
            <person name="Martin F."/>
            <person name="Thomas P.D."/>
            <person name="Tyler B.M."/>
            <person name="De Vries R.P."/>
            <person name="Kamoun S."/>
            <person name="Yandell M."/>
            <person name="Tisserat N."/>
            <person name="Buell C.R."/>
        </authorList>
    </citation>
    <scope>NUCLEOTIDE SEQUENCE</scope>
    <source>
        <strain evidence="3">DAOM:BR144</strain>
    </source>
</reference>
<dbReference type="GO" id="GO:0010508">
    <property type="term" value="P:positive regulation of autophagy"/>
    <property type="evidence" value="ECO:0007669"/>
    <property type="project" value="TreeGrafter"/>
</dbReference>
<accession>K3X4M7</accession>
<dbReference type="GO" id="GO:1990130">
    <property type="term" value="C:GATOR1 complex"/>
    <property type="evidence" value="ECO:0007669"/>
    <property type="project" value="TreeGrafter"/>
</dbReference>
<dbReference type="InParanoid" id="K3X4M7"/>
<dbReference type="VEuPathDB" id="FungiDB:PYU1_G012150"/>
<organism evidence="2 3">
    <name type="scientific">Globisporangium ultimum (strain ATCC 200006 / CBS 805.95 / DAOM BR144)</name>
    <name type="common">Pythium ultimum</name>
    <dbReference type="NCBI Taxonomy" id="431595"/>
    <lineage>
        <taxon>Eukaryota</taxon>
        <taxon>Sar</taxon>
        <taxon>Stramenopiles</taxon>
        <taxon>Oomycota</taxon>
        <taxon>Peronosporomycetes</taxon>
        <taxon>Pythiales</taxon>
        <taxon>Pythiaceae</taxon>
        <taxon>Globisporangium</taxon>
    </lineage>
</organism>
<dbReference type="Proteomes" id="UP000019132">
    <property type="component" value="Unassembled WGS sequence"/>
</dbReference>
<dbReference type="GO" id="GO:0005096">
    <property type="term" value="F:GTPase activator activity"/>
    <property type="evidence" value="ECO:0007669"/>
    <property type="project" value="InterPro"/>
</dbReference>
<reference evidence="2" key="3">
    <citation type="submission" date="2015-02" db="UniProtKB">
        <authorList>
            <consortium name="EnsemblProtists"/>
        </authorList>
    </citation>
    <scope>IDENTIFICATION</scope>
    <source>
        <strain evidence="2">DAOM BR144</strain>
    </source>
</reference>
<dbReference type="EnsemblProtists" id="PYU1_T012176">
    <property type="protein sequence ID" value="PYU1_T012176"/>
    <property type="gene ID" value="PYU1_G012150"/>
</dbReference>
<dbReference type="STRING" id="431595.K3X4M7"/>
<name>K3X4M7_GLOUD</name>
<feature type="compositionally biased region" description="Low complexity" evidence="1">
    <location>
        <begin position="58"/>
        <end position="78"/>
    </location>
</feature>
<dbReference type="eggNOG" id="KOG3572">
    <property type="taxonomic scope" value="Eukaryota"/>
</dbReference>
<evidence type="ECO:0000313" key="3">
    <source>
        <dbReference type="Proteomes" id="UP000019132"/>
    </source>
</evidence>
<feature type="region of interest" description="Disordered" evidence="1">
    <location>
        <begin position="45"/>
        <end position="108"/>
    </location>
</feature>
<dbReference type="GO" id="GO:1904262">
    <property type="term" value="P:negative regulation of TORC1 signaling"/>
    <property type="evidence" value="ECO:0007669"/>
    <property type="project" value="TreeGrafter"/>
</dbReference>
<evidence type="ECO:0000256" key="1">
    <source>
        <dbReference type="SAM" id="MobiDB-lite"/>
    </source>
</evidence>
<dbReference type="HOGENOM" id="CLU_402007_0_0_1"/>
<sequence length="684" mass="77326">MTMIKPQPAYYNELLQRSPPPSGGVTPQALSSYEDGAMTQRQLYGSSGHQGLSRGHSEMLSSSLASASMAMAPAHSSLGRPRSNSSTNPFKYSTGTLERTSQQRLTSDRRRWSHLFPVLTSSQQYQATAGNLGEAFQNGGIKAIHLGPNWKSLTSPAILPLTTDYYPSAKDLRTSYTESFYTLTLPSMMSETVPKYNDHDELLIEMVCQRLASDFQLVAMDSSTDLDPAHHHVPAIITNRGPSGESRSPNNTIIYYLSMGHRIHQMIYDPELQTIDVKRYFRRDIQSQKNDPKMYRYSLWVEFTNSFHPLQQTFHEYPQPEENWNLLDHLLCGYQDDMSDFTKCRRIRFAIMPPVEIASSSHQGAASLSVSKYVEKFNKLIDFFQGRIAPSGDGVKEKILIKVVGNVAANRGGNESRLPQQPGTLSYKICCKSSSCSSSRMKSEDTRAEWIMIHLEDTMHVSRNYHLDMRWLACSGIVADEFVSTLKRKCKQAGLEVRRVPEYTRVSFLQIHPLVAPIFLPVPLRMLQAPCPASEGGNVSISDHHHRKSLITMLVEKLEFVFDDERLADSNGIGYGLGIEREDRKKLSTGFPGKPRFPKRSLSSAARMMTKRWRARGYKQYMHRSAPVFLRLIHNGLVWIPSYDYDEKSDSRRVEELFKEICNVIQASTTLQGLVNSCCCTEAA</sequence>
<dbReference type="EMBL" id="GL376601">
    <property type="status" value="NOT_ANNOTATED_CDS"/>
    <property type="molecule type" value="Genomic_DNA"/>
</dbReference>
<reference evidence="3" key="2">
    <citation type="submission" date="2010-04" db="EMBL/GenBank/DDBJ databases">
        <authorList>
            <person name="Buell R."/>
            <person name="Hamilton J."/>
            <person name="Hostetler J."/>
        </authorList>
    </citation>
    <scope>NUCLEOTIDE SEQUENCE [LARGE SCALE GENOMIC DNA]</scope>
    <source>
        <strain evidence="3">DAOM:BR144</strain>
    </source>
</reference>
<dbReference type="PANTHER" id="PTHR13179:SF8">
    <property type="entry name" value="GATOR COMPLEX PROTEIN DEPDC5"/>
    <property type="match status" value="1"/>
</dbReference>
<dbReference type="PANTHER" id="PTHR13179">
    <property type="entry name" value="DEP DOMAIN CONTAINING PROTEIN 5"/>
    <property type="match status" value="1"/>
</dbReference>
<proteinExistence type="predicted"/>
<keyword evidence="3" id="KW-1185">Reference proteome</keyword>
<evidence type="ECO:0000313" key="2">
    <source>
        <dbReference type="EnsemblProtists" id="PYU1_T012176"/>
    </source>
</evidence>
<dbReference type="AlphaFoldDB" id="K3X4M7"/>